<evidence type="ECO:0000313" key="4">
    <source>
        <dbReference type="Proteomes" id="UP001597459"/>
    </source>
</evidence>
<name>A0ABW5N6C8_9FLAO</name>
<dbReference type="SMART" id="SM00850">
    <property type="entry name" value="LytTR"/>
    <property type="match status" value="1"/>
</dbReference>
<dbReference type="PANTHER" id="PTHR37299">
    <property type="entry name" value="TRANSCRIPTIONAL REGULATOR-RELATED"/>
    <property type="match status" value="1"/>
</dbReference>
<accession>A0ABW5N6C8</accession>
<dbReference type="Gene3D" id="2.40.50.1020">
    <property type="entry name" value="LytTr DNA-binding domain"/>
    <property type="match status" value="1"/>
</dbReference>
<dbReference type="GO" id="GO:0003677">
    <property type="term" value="F:DNA binding"/>
    <property type="evidence" value="ECO:0007669"/>
    <property type="project" value="UniProtKB-KW"/>
</dbReference>
<dbReference type="PANTHER" id="PTHR37299:SF1">
    <property type="entry name" value="STAGE 0 SPORULATION PROTEIN A HOMOLOG"/>
    <property type="match status" value="1"/>
</dbReference>
<reference evidence="4" key="1">
    <citation type="journal article" date="2019" name="Int. J. Syst. Evol. Microbiol.">
        <title>The Global Catalogue of Microorganisms (GCM) 10K type strain sequencing project: providing services to taxonomists for standard genome sequencing and annotation.</title>
        <authorList>
            <consortium name="The Broad Institute Genomics Platform"/>
            <consortium name="The Broad Institute Genome Sequencing Center for Infectious Disease"/>
            <person name="Wu L."/>
            <person name="Ma J."/>
        </authorList>
    </citation>
    <scope>NUCLEOTIDE SEQUENCE [LARGE SCALE GENOMIC DNA]</scope>
    <source>
        <strain evidence="4">KCTC 42423</strain>
    </source>
</reference>
<comment type="caution">
    <text evidence="3">The sequence shown here is derived from an EMBL/GenBank/DDBJ whole genome shotgun (WGS) entry which is preliminary data.</text>
</comment>
<feature type="transmembrane region" description="Helical" evidence="1">
    <location>
        <begin position="92"/>
        <end position="112"/>
    </location>
</feature>
<dbReference type="InterPro" id="IPR007492">
    <property type="entry name" value="LytTR_DNA-bd_dom"/>
</dbReference>
<sequence length="311" mass="35597">MRALLNKPYPYLHSFKRNILGAVLIGLFVVVVSTLLIDGQVLKGYMGISRTTLGLLYGFNTFLGTLLVLEWFPKVGITEKNKDEWTIGKESLLIFFLLTVITLLNYGVSFLFSSKPSVLLSVNYIAKIFFWVIVVGSAPTFSIAIWVNYKMFLKKNLLEVKAYNEKLNEIIKKELEMEEKKMTVEEKVTLFSTGETNSILTVSVHTILFIQAEENCIEVYLMEGDKPVKKQLCQSLNEIEEQLASYQFIVKTHNSFLVNIRRISFTEGNARNYRLFFEGITHSVPVSRSEFKAFRAIFQEEMANSSEEAEV</sequence>
<protein>
    <submittedName>
        <fullName evidence="3">LytTR family DNA-binding domain-containing protein</fullName>
    </submittedName>
</protein>
<dbReference type="Proteomes" id="UP001597459">
    <property type="component" value="Unassembled WGS sequence"/>
</dbReference>
<feature type="transmembrane region" description="Helical" evidence="1">
    <location>
        <begin position="54"/>
        <end position="72"/>
    </location>
</feature>
<dbReference type="InterPro" id="IPR046947">
    <property type="entry name" value="LytR-like"/>
</dbReference>
<dbReference type="RefSeq" id="WP_378257524.1">
    <property type="nucleotide sequence ID" value="NZ_JBHSJV010000001.1"/>
</dbReference>
<dbReference type="Pfam" id="PF04397">
    <property type="entry name" value="LytTR"/>
    <property type="match status" value="1"/>
</dbReference>
<keyword evidence="1" id="KW-1133">Transmembrane helix</keyword>
<evidence type="ECO:0000259" key="2">
    <source>
        <dbReference type="PROSITE" id="PS50930"/>
    </source>
</evidence>
<dbReference type="PROSITE" id="PS50930">
    <property type="entry name" value="HTH_LYTTR"/>
    <property type="match status" value="1"/>
</dbReference>
<evidence type="ECO:0000313" key="3">
    <source>
        <dbReference type="EMBL" id="MFD2590489.1"/>
    </source>
</evidence>
<keyword evidence="3" id="KW-0238">DNA-binding</keyword>
<feature type="transmembrane region" description="Helical" evidence="1">
    <location>
        <begin position="124"/>
        <end position="147"/>
    </location>
</feature>
<keyword evidence="1" id="KW-0472">Membrane</keyword>
<keyword evidence="1" id="KW-0812">Transmembrane</keyword>
<keyword evidence="4" id="KW-1185">Reference proteome</keyword>
<feature type="transmembrane region" description="Helical" evidence="1">
    <location>
        <begin position="20"/>
        <end position="42"/>
    </location>
</feature>
<proteinExistence type="predicted"/>
<feature type="domain" description="HTH LytTR-type" evidence="2">
    <location>
        <begin position="198"/>
        <end position="300"/>
    </location>
</feature>
<evidence type="ECO:0000256" key="1">
    <source>
        <dbReference type="SAM" id="Phobius"/>
    </source>
</evidence>
<gene>
    <name evidence="3" type="ORF">ACFSTE_06560</name>
</gene>
<dbReference type="EMBL" id="JBHULX010000004">
    <property type="protein sequence ID" value="MFD2590489.1"/>
    <property type="molecule type" value="Genomic_DNA"/>
</dbReference>
<organism evidence="3 4">
    <name type="scientific">Aquimarina hainanensis</name>
    <dbReference type="NCBI Taxonomy" id="1578017"/>
    <lineage>
        <taxon>Bacteria</taxon>
        <taxon>Pseudomonadati</taxon>
        <taxon>Bacteroidota</taxon>
        <taxon>Flavobacteriia</taxon>
        <taxon>Flavobacteriales</taxon>
        <taxon>Flavobacteriaceae</taxon>
        <taxon>Aquimarina</taxon>
    </lineage>
</organism>